<dbReference type="OrthoDB" id="407298at2759"/>
<evidence type="ECO:0000259" key="15">
    <source>
        <dbReference type="PROSITE" id="PS51393"/>
    </source>
</evidence>
<dbReference type="PROSITE" id="PS51393">
    <property type="entry name" value="LIPOXYGENASE_3"/>
    <property type="match status" value="1"/>
</dbReference>
<dbReference type="Pfam" id="PF00305">
    <property type="entry name" value="Lipoxygenase"/>
    <property type="match status" value="1"/>
</dbReference>
<reference evidence="16 18" key="1">
    <citation type="journal article" date="2008" name="Science">
        <title>The Physcomitrella genome reveals evolutionary insights into the conquest of land by plants.</title>
        <authorList>
            <person name="Rensing S."/>
            <person name="Lang D."/>
            <person name="Zimmer A."/>
            <person name="Terry A."/>
            <person name="Salamov A."/>
            <person name="Shapiro H."/>
            <person name="Nishiyama T."/>
            <person name="Perroud P.-F."/>
            <person name="Lindquist E."/>
            <person name="Kamisugi Y."/>
            <person name="Tanahashi T."/>
            <person name="Sakakibara K."/>
            <person name="Fujita T."/>
            <person name="Oishi K."/>
            <person name="Shin-I T."/>
            <person name="Kuroki Y."/>
            <person name="Toyoda A."/>
            <person name="Suzuki Y."/>
            <person name="Hashimoto A."/>
            <person name="Yamaguchi K."/>
            <person name="Sugano A."/>
            <person name="Kohara Y."/>
            <person name="Fujiyama A."/>
            <person name="Anterola A."/>
            <person name="Aoki S."/>
            <person name="Ashton N."/>
            <person name="Barbazuk W.B."/>
            <person name="Barker E."/>
            <person name="Bennetzen J."/>
            <person name="Bezanilla M."/>
            <person name="Blankenship R."/>
            <person name="Cho S.H."/>
            <person name="Dutcher S."/>
            <person name="Estelle M."/>
            <person name="Fawcett J.A."/>
            <person name="Gundlach H."/>
            <person name="Hanada K."/>
            <person name="Heyl A."/>
            <person name="Hicks K.A."/>
            <person name="Hugh J."/>
            <person name="Lohr M."/>
            <person name="Mayer K."/>
            <person name="Melkozernov A."/>
            <person name="Murata T."/>
            <person name="Nelson D."/>
            <person name="Pils B."/>
            <person name="Prigge M."/>
            <person name="Reiss B."/>
            <person name="Renner T."/>
            <person name="Rombauts S."/>
            <person name="Rushton P."/>
            <person name="Sanderfoot A."/>
            <person name="Schween G."/>
            <person name="Shiu S.-H."/>
            <person name="Stueber K."/>
            <person name="Theodoulou F.L."/>
            <person name="Tu H."/>
            <person name="Van de Peer Y."/>
            <person name="Verrier P.J."/>
            <person name="Waters E."/>
            <person name="Wood A."/>
            <person name="Yang L."/>
            <person name="Cove D."/>
            <person name="Cuming A."/>
            <person name="Hasebe M."/>
            <person name="Lucas S."/>
            <person name="Mishler D.B."/>
            <person name="Reski R."/>
            <person name="Grigoriev I."/>
            <person name="Quatrano R.S."/>
            <person name="Boore J.L."/>
        </authorList>
    </citation>
    <scope>NUCLEOTIDE SEQUENCE [LARGE SCALE GENOMIC DNA]</scope>
    <source>
        <strain evidence="17 18">cv. Gransden 2004</strain>
    </source>
</reference>
<dbReference type="InterPro" id="IPR000907">
    <property type="entry name" value="LipOase"/>
</dbReference>
<keyword evidence="10" id="KW-0443">Lipid metabolism</keyword>
<dbReference type="InterPro" id="IPR001024">
    <property type="entry name" value="PLAT/LH2_dom"/>
</dbReference>
<comment type="similarity">
    <text evidence="2 13">Belongs to the lipoxygenase family.</text>
</comment>
<reference evidence="17" key="3">
    <citation type="submission" date="2020-12" db="UniProtKB">
        <authorList>
            <consortium name="EnsemblPlants"/>
        </authorList>
    </citation>
    <scope>IDENTIFICATION</scope>
</reference>
<keyword evidence="5" id="KW-0925">Oxylipin biosynthesis</keyword>
<dbReference type="GO" id="GO:0046872">
    <property type="term" value="F:metal ion binding"/>
    <property type="evidence" value="ECO:0007669"/>
    <property type="project" value="UniProtKB-KW"/>
</dbReference>
<dbReference type="Proteomes" id="UP000006727">
    <property type="component" value="Chromosome 14"/>
</dbReference>
<evidence type="ECO:0000256" key="2">
    <source>
        <dbReference type="ARBA" id="ARBA00009419"/>
    </source>
</evidence>
<dbReference type="PANTHER" id="PTHR11771">
    <property type="entry name" value="LIPOXYGENASE"/>
    <property type="match status" value="1"/>
</dbReference>
<keyword evidence="4 13" id="KW-0479">Metal-binding</keyword>
<evidence type="ECO:0000256" key="12">
    <source>
        <dbReference type="PROSITE-ProRule" id="PRU00152"/>
    </source>
</evidence>
<dbReference type="InterPro" id="IPR027433">
    <property type="entry name" value="Lipoxygenase_dom_3"/>
</dbReference>
<evidence type="ECO:0000256" key="5">
    <source>
        <dbReference type="ARBA" id="ARBA00022767"/>
    </source>
</evidence>
<keyword evidence="6" id="KW-0276">Fatty acid metabolism</keyword>
<dbReference type="Gene3D" id="1.20.245.10">
    <property type="entry name" value="Lipoxygenase-1, Domain 5"/>
    <property type="match status" value="1"/>
</dbReference>
<name>A0A2K1JH90_PHYPA</name>
<dbReference type="SMART" id="SM00308">
    <property type="entry name" value="LH2"/>
    <property type="match status" value="1"/>
</dbReference>
<evidence type="ECO:0000256" key="9">
    <source>
        <dbReference type="ARBA" id="ARBA00023004"/>
    </source>
</evidence>
<dbReference type="SUPFAM" id="SSF49723">
    <property type="entry name" value="Lipase/lipooxygenase domain (PLAT/LH2 domain)"/>
    <property type="match status" value="1"/>
</dbReference>
<dbReference type="EMBL" id="ABEU02000014">
    <property type="protein sequence ID" value="PNR40923.1"/>
    <property type="molecule type" value="Genomic_DNA"/>
</dbReference>
<sequence length="920" mass="103559">MASAVMSSVRKDDFFFKNPRELFMLFSGGEVSLQKPKPDPVPEVAKETVPLTVTSSSAEDTVLTNHPSLLGKVPILGNLFDTRPANSHDVRLQISVVLMRSTFAGLDVGNLLGDLRELGQELIKNQVTLQLVSNDVDPATGSGRVSKSVTFEQWTQPRNLLIPKLFCFNLDCFVSRNFGTPGAIILHNGHKNLVLPQLNITTEFKITKAQVTMPDRRVVTFLCDSWVYASEKDKGGRIFFANKVYTPAQTPPGLRKLRKDELKELQGDGTGERKEWERIYDYDVYNDLGTPEERRPILGGSAEYPYPRRCRTGRMMNPDGVTETLPKGSLTNNYIPRDEQFDDVKKSGFLGTSLKGKKHQLIANLGSHDEDFRSFDEVRQLYVPLGQESSVQELISNQQQPFELIRQFAFASGDNKNVFKYPTPRIIAADKDAWTEDVEFGRQVLAGMNPIVIEALKTFPPYKDMAATAEMVQPHLEGLTVQEALRQNRLFVLDYRERLLGYIQRINDLKSTQAYAAWTLFFLTEEGTLKPVCIELSLPGAEGGSPKSRVFLPAKAGAAKNWGWELAKAHVLSNDASFHQVISHWLRTHAVIEPFIIATNRQLSIMHPVHKALVAHFKNTMDINQSARKSLICAQGIVEQTFTPQKYALEISSKVYAGWRFVDEALPNDLIKRGMAVPDASAPHGLRLVIDDYPYAKDGLELWAAIRGWVKEHIDLFYPDDRAVQADEELQNWWTELRTKGHADINEGWIEADSKDNLVQIVTTVAWVASCHHAAVNFGQYLYAGFMPNHPAMTRKLIPEEGTPEWEAMQQNPEKYLLSMLANAVMTKLNMTTIEILSTHSSNEEYLGERGDNWTDDERVKGVFKRFSKRVDEICNLIQGRNADPKNKNRNGPVKVPYELLYPKSGPGLTNKGVPNSISI</sequence>
<dbReference type="GO" id="GO:0006633">
    <property type="term" value="P:fatty acid biosynthetic process"/>
    <property type="evidence" value="ECO:0007669"/>
    <property type="project" value="UniProtKB-KW"/>
</dbReference>
<dbReference type="STRING" id="3218.A0A2K1JH90"/>
<evidence type="ECO:0000313" key="17">
    <source>
        <dbReference type="EnsemblPlants" id="Pp3c14_10640V3.1"/>
    </source>
</evidence>
<dbReference type="InterPro" id="IPR001246">
    <property type="entry name" value="LipOase_plant"/>
</dbReference>
<dbReference type="Gene3D" id="2.60.60.20">
    <property type="entry name" value="PLAT/LH2 domain"/>
    <property type="match status" value="1"/>
</dbReference>
<dbReference type="EnsemblPlants" id="Pp3c14_10640V3.2">
    <property type="protein sequence ID" value="Pp3c14_10640V3.2"/>
    <property type="gene ID" value="Pp3c14_10640"/>
</dbReference>
<feature type="domain" description="Lipoxygenase" evidence="15">
    <location>
        <begin position="244"/>
        <end position="920"/>
    </location>
</feature>
<dbReference type="PRINTS" id="PR00087">
    <property type="entry name" value="LIPOXYGENASE"/>
</dbReference>
<comment type="cofactor">
    <cofactor evidence="1 13">
        <name>Fe cation</name>
        <dbReference type="ChEBI" id="CHEBI:24875"/>
    </cofactor>
</comment>
<dbReference type="GO" id="GO:0034440">
    <property type="term" value="P:lipid oxidation"/>
    <property type="evidence" value="ECO:0000318"/>
    <property type="project" value="GO_Central"/>
</dbReference>
<comment type="caution">
    <text evidence="12">Lacks conserved residue(s) required for the propagation of feature annotation.</text>
</comment>
<keyword evidence="3" id="KW-0444">Lipid biosynthesis</keyword>
<evidence type="ECO:0008006" key="19">
    <source>
        <dbReference type="Google" id="ProtNLM"/>
    </source>
</evidence>
<dbReference type="InterPro" id="IPR013819">
    <property type="entry name" value="LipOase_C"/>
</dbReference>
<evidence type="ECO:0000256" key="6">
    <source>
        <dbReference type="ARBA" id="ARBA00022832"/>
    </source>
</evidence>
<keyword evidence="7 13" id="KW-0223">Dioxygenase</keyword>
<dbReference type="Gene3D" id="3.10.450.60">
    <property type="match status" value="1"/>
</dbReference>
<dbReference type="EnsemblPlants" id="Pp3c14_10640V3.1">
    <property type="protein sequence ID" value="Pp3c14_10640V3.1"/>
    <property type="gene ID" value="Pp3c14_10640"/>
</dbReference>
<dbReference type="GeneID" id="112291149"/>
<evidence type="ECO:0000256" key="1">
    <source>
        <dbReference type="ARBA" id="ARBA00001962"/>
    </source>
</evidence>
<accession>A0A2K1JH90</accession>
<evidence type="ECO:0000256" key="4">
    <source>
        <dbReference type="ARBA" id="ARBA00022723"/>
    </source>
</evidence>
<dbReference type="AlphaFoldDB" id="A0A2K1JH90"/>
<dbReference type="PROSITE" id="PS00711">
    <property type="entry name" value="LIPOXYGENASE_1"/>
    <property type="match status" value="1"/>
</dbReference>
<dbReference type="Gramene" id="Pp3c14_10640V3.2">
    <property type="protein sequence ID" value="Pp3c14_10640V3.2"/>
    <property type="gene ID" value="Pp3c14_10640"/>
</dbReference>
<evidence type="ECO:0000256" key="8">
    <source>
        <dbReference type="ARBA" id="ARBA00023002"/>
    </source>
</evidence>
<evidence type="ECO:0000256" key="3">
    <source>
        <dbReference type="ARBA" id="ARBA00022516"/>
    </source>
</evidence>
<dbReference type="PaxDb" id="3218-PP1S36_361V6.1"/>
<evidence type="ECO:0000256" key="7">
    <source>
        <dbReference type="ARBA" id="ARBA00022964"/>
    </source>
</evidence>
<dbReference type="KEGG" id="ppp:112291149"/>
<organism evidence="16">
    <name type="scientific">Physcomitrium patens</name>
    <name type="common">Spreading-leaved earth moss</name>
    <name type="synonym">Physcomitrella patens</name>
    <dbReference type="NCBI Taxonomy" id="3218"/>
    <lineage>
        <taxon>Eukaryota</taxon>
        <taxon>Viridiplantae</taxon>
        <taxon>Streptophyta</taxon>
        <taxon>Embryophyta</taxon>
        <taxon>Bryophyta</taxon>
        <taxon>Bryophytina</taxon>
        <taxon>Bryopsida</taxon>
        <taxon>Funariidae</taxon>
        <taxon>Funariales</taxon>
        <taxon>Funariaceae</taxon>
        <taxon>Physcomitrium</taxon>
    </lineage>
</organism>
<dbReference type="GO" id="GO:0031408">
    <property type="term" value="P:oxylipin biosynthetic process"/>
    <property type="evidence" value="ECO:0007669"/>
    <property type="project" value="UniProtKB-KW"/>
</dbReference>
<dbReference type="PRINTS" id="PR00468">
    <property type="entry name" value="PLTLPOXGNASE"/>
</dbReference>
<feature type="domain" description="PLAT" evidence="14">
    <location>
        <begin position="104"/>
        <end position="241"/>
    </location>
</feature>
<evidence type="ECO:0000256" key="13">
    <source>
        <dbReference type="RuleBase" id="RU003974"/>
    </source>
</evidence>
<dbReference type="InterPro" id="IPR020833">
    <property type="entry name" value="LipOase_Fe_BS"/>
</dbReference>
<evidence type="ECO:0000259" key="14">
    <source>
        <dbReference type="PROSITE" id="PS50095"/>
    </source>
</evidence>
<dbReference type="GO" id="GO:0016702">
    <property type="term" value="F:oxidoreductase activity, acting on single donors with incorporation of molecular oxygen, incorporation of two atoms of oxygen"/>
    <property type="evidence" value="ECO:0000318"/>
    <property type="project" value="GO_Central"/>
</dbReference>
<dbReference type="PROSITE" id="PS50095">
    <property type="entry name" value="PLAT"/>
    <property type="match status" value="1"/>
</dbReference>
<evidence type="ECO:0000313" key="16">
    <source>
        <dbReference type="EMBL" id="PNR40923.1"/>
    </source>
</evidence>
<evidence type="ECO:0000256" key="10">
    <source>
        <dbReference type="ARBA" id="ARBA00023098"/>
    </source>
</evidence>
<dbReference type="Gene3D" id="4.10.375.10">
    <property type="entry name" value="Lipoxygenase-1, Domain 2"/>
    <property type="match status" value="1"/>
</dbReference>
<keyword evidence="11" id="KW-0275">Fatty acid biosynthesis</keyword>
<protein>
    <recommendedName>
        <fullName evidence="19">Lipoxygenase</fullName>
    </recommendedName>
</protein>
<reference evidence="16 18" key="2">
    <citation type="journal article" date="2018" name="Plant J.">
        <title>The Physcomitrella patens chromosome-scale assembly reveals moss genome structure and evolution.</title>
        <authorList>
            <person name="Lang D."/>
            <person name="Ullrich K.K."/>
            <person name="Murat F."/>
            <person name="Fuchs J."/>
            <person name="Jenkins J."/>
            <person name="Haas F.B."/>
            <person name="Piednoel M."/>
            <person name="Gundlach H."/>
            <person name="Van Bel M."/>
            <person name="Meyberg R."/>
            <person name="Vives C."/>
            <person name="Morata J."/>
            <person name="Symeonidi A."/>
            <person name="Hiss M."/>
            <person name="Muchero W."/>
            <person name="Kamisugi Y."/>
            <person name="Saleh O."/>
            <person name="Blanc G."/>
            <person name="Decker E.L."/>
            <person name="van Gessel N."/>
            <person name="Grimwood J."/>
            <person name="Hayes R.D."/>
            <person name="Graham S.W."/>
            <person name="Gunter L.E."/>
            <person name="McDaniel S.F."/>
            <person name="Hoernstein S.N.W."/>
            <person name="Larsson A."/>
            <person name="Li F.W."/>
            <person name="Perroud P.F."/>
            <person name="Phillips J."/>
            <person name="Ranjan P."/>
            <person name="Rokshar D.S."/>
            <person name="Rothfels C.J."/>
            <person name="Schneider L."/>
            <person name="Shu S."/>
            <person name="Stevenson D.W."/>
            <person name="Thummler F."/>
            <person name="Tillich M."/>
            <person name="Villarreal Aguilar J.C."/>
            <person name="Widiez T."/>
            <person name="Wong G.K."/>
            <person name="Wymore A."/>
            <person name="Zhang Y."/>
            <person name="Zimmer A.D."/>
            <person name="Quatrano R.S."/>
            <person name="Mayer K.F.X."/>
            <person name="Goodstein D."/>
            <person name="Casacuberta J.M."/>
            <person name="Vandepoele K."/>
            <person name="Reski R."/>
            <person name="Cuming A.C."/>
            <person name="Tuskan G.A."/>
            <person name="Maumus F."/>
            <person name="Salse J."/>
            <person name="Schmutz J."/>
            <person name="Rensing S.A."/>
        </authorList>
    </citation>
    <scope>NUCLEOTIDE SEQUENCE [LARGE SCALE GENOMIC DNA]</scope>
    <source>
        <strain evidence="17 18">cv. Gransden 2004</strain>
    </source>
</reference>
<proteinExistence type="inferred from homology"/>
<keyword evidence="18" id="KW-1185">Reference proteome</keyword>
<dbReference type="SUPFAM" id="SSF48484">
    <property type="entry name" value="Lipoxigenase"/>
    <property type="match status" value="1"/>
</dbReference>
<dbReference type="Gene3D" id="4.10.372.10">
    <property type="entry name" value="Lipoxygenase-1, Domain 3"/>
    <property type="match status" value="1"/>
</dbReference>
<dbReference type="Gramene" id="Pp3c14_10640V3.1">
    <property type="protein sequence ID" value="Pp3c14_10640V3.1"/>
    <property type="gene ID" value="Pp3c14_10640"/>
</dbReference>
<dbReference type="InterPro" id="IPR036392">
    <property type="entry name" value="PLAT/LH2_dom_sf"/>
</dbReference>
<gene>
    <name evidence="17" type="primary">LOC112291149</name>
    <name evidence="16" type="ORF">PHYPA_018326</name>
</gene>
<evidence type="ECO:0000256" key="11">
    <source>
        <dbReference type="ARBA" id="ARBA00023160"/>
    </source>
</evidence>
<dbReference type="RefSeq" id="XP_024393983.1">
    <property type="nucleotide sequence ID" value="XM_024538215.2"/>
</dbReference>
<dbReference type="InterPro" id="IPR036226">
    <property type="entry name" value="LipOase_C_sf"/>
</dbReference>
<dbReference type="FunFam" id="1.20.245.10:FF:000002">
    <property type="entry name" value="Lipoxygenase"/>
    <property type="match status" value="1"/>
</dbReference>
<keyword evidence="8 13" id="KW-0560">Oxidoreductase</keyword>
<evidence type="ECO:0000313" key="18">
    <source>
        <dbReference type="Proteomes" id="UP000006727"/>
    </source>
</evidence>
<keyword evidence="9 13" id="KW-0408">Iron</keyword>